<gene>
    <name evidence="2" type="ORF">CBF27_05970</name>
</gene>
<feature type="transmembrane region" description="Helical" evidence="1">
    <location>
        <begin position="20"/>
        <end position="41"/>
    </location>
</feature>
<sequence>MNYNGRNFIRCLSCLKNVMFTWFLFVGAIVSFQFVVGINPAILNENLWLFMLGTSIVANIVTAIRKYKGKVYR</sequence>
<protein>
    <submittedName>
        <fullName evidence="2">Uncharacterized protein</fullName>
    </submittedName>
</protein>
<evidence type="ECO:0000256" key="1">
    <source>
        <dbReference type="SAM" id="Phobius"/>
    </source>
</evidence>
<dbReference type="EMBL" id="NGKC01000005">
    <property type="protein sequence ID" value="RSU12519.1"/>
    <property type="molecule type" value="Genomic_DNA"/>
</dbReference>
<feature type="transmembrane region" description="Helical" evidence="1">
    <location>
        <begin position="47"/>
        <end position="64"/>
    </location>
</feature>
<evidence type="ECO:0000313" key="3">
    <source>
        <dbReference type="Proteomes" id="UP000286773"/>
    </source>
</evidence>
<dbReference type="Proteomes" id="UP000286773">
    <property type="component" value="Unassembled WGS sequence"/>
</dbReference>
<keyword evidence="1" id="KW-0812">Transmembrane</keyword>
<proteinExistence type="predicted"/>
<keyword evidence="3" id="KW-1185">Reference proteome</keyword>
<evidence type="ECO:0000313" key="2">
    <source>
        <dbReference type="EMBL" id="RSU12519.1"/>
    </source>
</evidence>
<dbReference type="AlphaFoldDB" id="A0A430AWT6"/>
<keyword evidence="1" id="KW-0472">Membrane</keyword>
<comment type="caution">
    <text evidence="2">The sequence shown here is derived from an EMBL/GenBank/DDBJ whole genome shotgun (WGS) entry which is preliminary data.</text>
</comment>
<accession>A0A430AWT6</accession>
<organism evidence="2 3">
    <name type="scientific">Vagococcus acidifermentans</name>
    <dbReference type="NCBI Taxonomy" id="564710"/>
    <lineage>
        <taxon>Bacteria</taxon>
        <taxon>Bacillati</taxon>
        <taxon>Bacillota</taxon>
        <taxon>Bacilli</taxon>
        <taxon>Lactobacillales</taxon>
        <taxon>Enterococcaceae</taxon>
        <taxon>Vagococcus</taxon>
    </lineage>
</organism>
<name>A0A430AWT6_9ENTE</name>
<reference evidence="2 3" key="1">
    <citation type="submission" date="2017-05" db="EMBL/GenBank/DDBJ databases">
        <title>Vagococcus spp. assemblies.</title>
        <authorList>
            <person name="Gulvik C.A."/>
        </authorList>
    </citation>
    <scope>NUCLEOTIDE SEQUENCE [LARGE SCALE GENOMIC DNA]</scope>
    <source>
        <strain evidence="2 3">LMG 24798</strain>
    </source>
</reference>
<keyword evidence="1" id="KW-1133">Transmembrane helix</keyword>